<gene>
    <name evidence="2" type="ORF">P691DRAFT_665817</name>
</gene>
<sequence length="435" mass="48870">MHRLTVDILQDQLKYKALLSHRGDEAQQILDSLQVVLDSPSLRGHDRAIILKALTRLSVKSGLYPRCFKLSNVEILGSEAVDEGRYGDVWRATSHSRMVCLKVLRTYQRMPDQPLLKNLSHEALLWGQLKHPNILPFYGIHIHEVRRSRFGLVSPWMENGNVVNYLKQNPHVPRLPLIHDIASGLQYLHSLNVIHGDIKGNNVLVTSNGRACLADFGLSSLLGDNILVWSSLGSEPGRSGGTTRWRAPEIFIQESLGNDSPPTPASDIYSFACAAYEIFTGQIPFYETRGDEAVTLKLINSHQQPSRPAPDKMVEEVTDDMWCLLEDCWNHEPDRRPSVVEVLERLEDMMTPDQVRFVRSGSSGSVGGPEWDAMLSSSNFRRSVQPDRKPSDEDLLRVMSMVSCFGPGREAASSINIFPDLYMIHCLQTEDSKSS</sequence>
<dbReference type="SUPFAM" id="SSF56112">
    <property type="entry name" value="Protein kinase-like (PK-like)"/>
    <property type="match status" value="1"/>
</dbReference>
<dbReference type="InterPro" id="IPR000719">
    <property type="entry name" value="Prot_kinase_dom"/>
</dbReference>
<dbReference type="InterPro" id="IPR011009">
    <property type="entry name" value="Kinase-like_dom_sf"/>
</dbReference>
<accession>A0A9P5XH20</accession>
<evidence type="ECO:0000313" key="3">
    <source>
        <dbReference type="Proteomes" id="UP000807342"/>
    </source>
</evidence>
<feature type="domain" description="Protein kinase" evidence="1">
    <location>
        <begin position="75"/>
        <end position="350"/>
    </location>
</feature>
<name>A0A9P5XH20_9AGAR</name>
<dbReference type="Pfam" id="PF07714">
    <property type="entry name" value="PK_Tyr_Ser-Thr"/>
    <property type="match status" value="1"/>
</dbReference>
<evidence type="ECO:0000313" key="2">
    <source>
        <dbReference type="EMBL" id="KAF9450209.1"/>
    </source>
</evidence>
<keyword evidence="3" id="KW-1185">Reference proteome</keyword>
<comment type="caution">
    <text evidence="2">The sequence shown here is derived from an EMBL/GenBank/DDBJ whole genome shotgun (WGS) entry which is preliminary data.</text>
</comment>
<keyword evidence="2" id="KW-0418">Kinase</keyword>
<dbReference type="Proteomes" id="UP000807342">
    <property type="component" value="Unassembled WGS sequence"/>
</dbReference>
<dbReference type="InterPro" id="IPR051681">
    <property type="entry name" value="Ser/Thr_Kinases-Pseudokinases"/>
</dbReference>
<dbReference type="OrthoDB" id="122279at2759"/>
<dbReference type="GO" id="GO:0005524">
    <property type="term" value="F:ATP binding"/>
    <property type="evidence" value="ECO:0007669"/>
    <property type="project" value="InterPro"/>
</dbReference>
<dbReference type="AlphaFoldDB" id="A0A9P5XH20"/>
<dbReference type="InterPro" id="IPR001245">
    <property type="entry name" value="Ser-Thr/Tyr_kinase_cat_dom"/>
</dbReference>
<dbReference type="EMBL" id="MU151110">
    <property type="protein sequence ID" value="KAF9450209.1"/>
    <property type="molecule type" value="Genomic_DNA"/>
</dbReference>
<dbReference type="InterPro" id="IPR008271">
    <property type="entry name" value="Ser/Thr_kinase_AS"/>
</dbReference>
<protein>
    <submittedName>
        <fullName evidence="2">Kinase-like protein</fullName>
    </submittedName>
</protein>
<keyword evidence="2" id="KW-0808">Transferase</keyword>
<proteinExistence type="predicted"/>
<dbReference type="GO" id="GO:0004674">
    <property type="term" value="F:protein serine/threonine kinase activity"/>
    <property type="evidence" value="ECO:0007669"/>
    <property type="project" value="TreeGrafter"/>
</dbReference>
<dbReference type="SMART" id="SM00220">
    <property type="entry name" value="S_TKc"/>
    <property type="match status" value="1"/>
</dbReference>
<evidence type="ECO:0000259" key="1">
    <source>
        <dbReference type="PROSITE" id="PS50011"/>
    </source>
</evidence>
<reference evidence="2" key="1">
    <citation type="submission" date="2020-11" db="EMBL/GenBank/DDBJ databases">
        <authorList>
            <consortium name="DOE Joint Genome Institute"/>
            <person name="Ahrendt S."/>
            <person name="Riley R."/>
            <person name="Andreopoulos W."/>
            <person name="Labutti K."/>
            <person name="Pangilinan J."/>
            <person name="Ruiz-Duenas F.J."/>
            <person name="Barrasa J.M."/>
            <person name="Sanchez-Garcia M."/>
            <person name="Camarero S."/>
            <person name="Miyauchi S."/>
            <person name="Serrano A."/>
            <person name="Linde D."/>
            <person name="Babiker R."/>
            <person name="Drula E."/>
            <person name="Ayuso-Fernandez I."/>
            <person name="Pacheco R."/>
            <person name="Padilla G."/>
            <person name="Ferreira P."/>
            <person name="Barriuso J."/>
            <person name="Kellner H."/>
            <person name="Castanera R."/>
            <person name="Alfaro M."/>
            <person name="Ramirez L."/>
            <person name="Pisabarro A.G."/>
            <person name="Kuo A."/>
            <person name="Tritt A."/>
            <person name="Lipzen A."/>
            <person name="He G."/>
            <person name="Yan M."/>
            <person name="Ng V."/>
            <person name="Cullen D."/>
            <person name="Martin F."/>
            <person name="Rosso M.-N."/>
            <person name="Henrissat B."/>
            <person name="Hibbett D."/>
            <person name="Martinez A.T."/>
            <person name="Grigoriev I.V."/>
        </authorList>
    </citation>
    <scope>NUCLEOTIDE SEQUENCE</scope>
    <source>
        <strain evidence="2">MF-IS2</strain>
    </source>
</reference>
<dbReference type="PANTHER" id="PTHR44329">
    <property type="entry name" value="SERINE/THREONINE-PROTEIN KINASE TNNI3K-RELATED"/>
    <property type="match status" value="1"/>
</dbReference>
<dbReference type="PROSITE" id="PS50011">
    <property type="entry name" value="PROTEIN_KINASE_DOM"/>
    <property type="match status" value="1"/>
</dbReference>
<dbReference type="Gene3D" id="1.10.510.10">
    <property type="entry name" value="Transferase(Phosphotransferase) domain 1"/>
    <property type="match status" value="1"/>
</dbReference>
<dbReference type="PROSITE" id="PS00108">
    <property type="entry name" value="PROTEIN_KINASE_ST"/>
    <property type="match status" value="1"/>
</dbReference>
<organism evidence="2 3">
    <name type="scientific">Macrolepiota fuliginosa MF-IS2</name>
    <dbReference type="NCBI Taxonomy" id="1400762"/>
    <lineage>
        <taxon>Eukaryota</taxon>
        <taxon>Fungi</taxon>
        <taxon>Dikarya</taxon>
        <taxon>Basidiomycota</taxon>
        <taxon>Agaricomycotina</taxon>
        <taxon>Agaricomycetes</taxon>
        <taxon>Agaricomycetidae</taxon>
        <taxon>Agaricales</taxon>
        <taxon>Agaricineae</taxon>
        <taxon>Agaricaceae</taxon>
        <taxon>Macrolepiota</taxon>
    </lineage>
</organism>